<dbReference type="EMBL" id="HBIX01018779">
    <property type="protein sequence ID" value="CAE0720624.1"/>
    <property type="molecule type" value="Transcribed_RNA"/>
</dbReference>
<evidence type="ECO:0000313" key="2">
    <source>
        <dbReference type="EMBL" id="CAE0720624.1"/>
    </source>
</evidence>
<organism evidence="2">
    <name type="scientific">Pseudo-nitzschia australis</name>
    <dbReference type="NCBI Taxonomy" id="44445"/>
    <lineage>
        <taxon>Eukaryota</taxon>
        <taxon>Sar</taxon>
        <taxon>Stramenopiles</taxon>
        <taxon>Ochrophyta</taxon>
        <taxon>Bacillariophyta</taxon>
        <taxon>Bacillariophyceae</taxon>
        <taxon>Bacillariophycidae</taxon>
        <taxon>Bacillariales</taxon>
        <taxon>Bacillariaceae</taxon>
        <taxon>Pseudo-nitzschia</taxon>
    </lineage>
</organism>
<sequence length="244" mass="26888">MLPQFSPVNALVLIVCLLLQSKGVHGGLREGTKMGNDARKKLQGGESNAANGMTREMFLMKDKTWELQPVDFSCIKNLKLRRHCEKFLNHPVQMKLSNRQGKFGLRAQGQLQSGKRLRGFWRQSTSSASGEDLSKLSYDEAVKKRLTTIEFEVQLPPTDKKSRKLPSVIYSIAVEPASMNPKAMIPRGAGTVRVLPGGHGDDVDVDTLSAGKAYVSQPMRSGIVDPGWAKGRLIFRKGRPTGTV</sequence>
<accession>A0A7S4AM61</accession>
<gene>
    <name evidence="2" type="ORF">PAUS00366_LOCUS13378</name>
</gene>
<evidence type="ECO:0000256" key="1">
    <source>
        <dbReference type="SAM" id="SignalP"/>
    </source>
</evidence>
<proteinExistence type="predicted"/>
<dbReference type="AlphaFoldDB" id="A0A7S4AM61"/>
<feature type="chain" id="PRO_5031120853" evidence="1">
    <location>
        <begin position="27"/>
        <end position="244"/>
    </location>
</feature>
<protein>
    <submittedName>
        <fullName evidence="2">Uncharacterized protein</fullName>
    </submittedName>
</protein>
<keyword evidence="1" id="KW-0732">Signal</keyword>
<reference evidence="2" key="1">
    <citation type="submission" date="2021-01" db="EMBL/GenBank/DDBJ databases">
        <authorList>
            <person name="Corre E."/>
            <person name="Pelletier E."/>
            <person name="Niang G."/>
            <person name="Scheremetjew M."/>
            <person name="Finn R."/>
            <person name="Kale V."/>
            <person name="Holt S."/>
            <person name="Cochrane G."/>
            <person name="Meng A."/>
            <person name="Brown T."/>
            <person name="Cohen L."/>
        </authorList>
    </citation>
    <scope>NUCLEOTIDE SEQUENCE</scope>
    <source>
        <strain evidence="2">10249 10 AB</strain>
    </source>
</reference>
<name>A0A7S4AM61_9STRA</name>
<feature type="signal peptide" evidence="1">
    <location>
        <begin position="1"/>
        <end position="26"/>
    </location>
</feature>